<evidence type="ECO:0000313" key="3">
    <source>
        <dbReference type="Proteomes" id="UP000799539"/>
    </source>
</evidence>
<evidence type="ECO:0000256" key="1">
    <source>
        <dbReference type="SAM" id="MobiDB-lite"/>
    </source>
</evidence>
<evidence type="ECO:0000313" key="2">
    <source>
        <dbReference type="EMBL" id="KAF2210072.1"/>
    </source>
</evidence>
<proteinExistence type="predicted"/>
<organism evidence="2 3">
    <name type="scientific">Cercospora zeae-maydis SCOH1-5</name>
    <dbReference type="NCBI Taxonomy" id="717836"/>
    <lineage>
        <taxon>Eukaryota</taxon>
        <taxon>Fungi</taxon>
        <taxon>Dikarya</taxon>
        <taxon>Ascomycota</taxon>
        <taxon>Pezizomycotina</taxon>
        <taxon>Dothideomycetes</taxon>
        <taxon>Dothideomycetidae</taxon>
        <taxon>Mycosphaerellales</taxon>
        <taxon>Mycosphaerellaceae</taxon>
        <taxon>Cercospora</taxon>
    </lineage>
</organism>
<feature type="region of interest" description="Disordered" evidence="1">
    <location>
        <begin position="76"/>
        <end position="106"/>
    </location>
</feature>
<protein>
    <submittedName>
        <fullName evidence="2">Uncharacterized protein</fullName>
    </submittedName>
</protein>
<dbReference type="OrthoDB" id="10331963at2759"/>
<dbReference type="EMBL" id="ML992683">
    <property type="protein sequence ID" value="KAF2210072.1"/>
    <property type="molecule type" value="Genomic_DNA"/>
</dbReference>
<dbReference type="Proteomes" id="UP000799539">
    <property type="component" value="Unassembled WGS sequence"/>
</dbReference>
<gene>
    <name evidence="2" type="ORF">CERZMDRAFT_99770</name>
</gene>
<keyword evidence="3" id="KW-1185">Reference proteome</keyword>
<feature type="compositionally biased region" description="Polar residues" evidence="1">
    <location>
        <begin position="92"/>
        <end position="104"/>
    </location>
</feature>
<dbReference type="AlphaFoldDB" id="A0A6A6F9K9"/>
<sequence length="183" mass="20078">MALSSTEAADADITAMTTHPPADQYLRGQELFDHHVSSVLQHSVRNSPPPEIIAEQWTTKTPLRFVAAYLSSPIRQPGSTIEPTSMEDGKTSVESGAGSTQEDGTNLKEGQNAEMTSWPMQVEDTFQQAQYSELEASDLEDDQDMEDAVEDFISTPSIPKAHPTKAELLFLELLVPEITKTAE</sequence>
<name>A0A6A6F9K9_9PEZI</name>
<reference evidence="2" key="1">
    <citation type="journal article" date="2020" name="Stud. Mycol.">
        <title>101 Dothideomycetes genomes: a test case for predicting lifestyles and emergence of pathogens.</title>
        <authorList>
            <person name="Haridas S."/>
            <person name="Albert R."/>
            <person name="Binder M."/>
            <person name="Bloem J."/>
            <person name="Labutti K."/>
            <person name="Salamov A."/>
            <person name="Andreopoulos B."/>
            <person name="Baker S."/>
            <person name="Barry K."/>
            <person name="Bills G."/>
            <person name="Bluhm B."/>
            <person name="Cannon C."/>
            <person name="Castanera R."/>
            <person name="Culley D."/>
            <person name="Daum C."/>
            <person name="Ezra D."/>
            <person name="Gonzalez J."/>
            <person name="Henrissat B."/>
            <person name="Kuo A."/>
            <person name="Liang C."/>
            <person name="Lipzen A."/>
            <person name="Lutzoni F."/>
            <person name="Magnuson J."/>
            <person name="Mondo S."/>
            <person name="Nolan M."/>
            <person name="Ohm R."/>
            <person name="Pangilinan J."/>
            <person name="Park H.-J."/>
            <person name="Ramirez L."/>
            <person name="Alfaro M."/>
            <person name="Sun H."/>
            <person name="Tritt A."/>
            <person name="Yoshinaga Y."/>
            <person name="Zwiers L.-H."/>
            <person name="Turgeon B."/>
            <person name="Goodwin S."/>
            <person name="Spatafora J."/>
            <person name="Crous P."/>
            <person name="Grigoriev I."/>
        </authorList>
    </citation>
    <scope>NUCLEOTIDE SEQUENCE</scope>
    <source>
        <strain evidence="2">SCOH1-5</strain>
    </source>
</reference>
<accession>A0A6A6F9K9</accession>